<dbReference type="EMBL" id="VXIS01000077">
    <property type="protein sequence ID" value="KAA8907598.1"/>
    <property type="molecule type" value="Genomic_DNA"/>
</dbReference>
<dbReference type="InParanoid" id="A0A5J5EYU4"/>
<protein>
    <submittedName>
        <fullName evidence="1">Uncharacterized protein</fullName>
    </submittedName>
</protein>
<dbReference type="OrthoDB" id="5304511at2759"/>
<accession>A0A5J5EYU4</accession>
<comment type="caution">
    <text evidence="1">The sequence shown here is derived from an EMBL/GenBank/DDBJ whole genome shotgun (WGS) entry which is preliminary data.</text>
</comment>
<keyword evidence="2" id="KW-1185">Reference proteome</keyword>
<name>A0A5J5EYU4_9PEZI</name>
<organism evidence="1 2">
    <name type="scientific">Sphaerosporella brunnea</name>
    <dbReference type="NCBI Taxonomy" id="1250544"/>
    <lineage>
        <taxon>Eukaryota</taxon>
        <taxon>Fungi</taxon>
        <taxon>Dikarya</taxon>
        <taxon>Ascomycota</taxon>
        <taxon>Pezizomycotina</taxon>
        <taxon>Pezizomycetes</taxon>
        <taxon>Pezizales</taxon>
        <taxon>Pyronemataceae</taxon>
        <taxon>Sphaerosporella</taxon>
    </lineage>
</organism>
<proteinExistence type="predicted"/>
<sequence>MLCVNQAYVSAWCRRFCENSLPELPSHDHCPSSLSERLRIQRAFYRFWALSRAMVASGIKQPTISDNLSFATTCMLRYSLWEIAELTLTYMYMHQKLDGLCFLHESLVPDENVRSCFLDYHGKPPPPAGVAAGLTTTDDTANELTVCALAVLHLPMLYSLLSSPQTTPSILRRHVATQLSCYRTWSRLFAADRTNRNCNPTTFPPRCMCTRRDMPADEYDESLRGSAEDLGIPYGLEYLEDDVRCDLALWDDSGLKRLGFFLPVAWQCSEIFNHFSCLNCRYDC</sequence>
<dbReference type="AlphaFoldDB" id="A0A5J5EYU4"/>
<dbReference type="Proteomes" id="UP000326924">
    <property type="component" value="Unassembled WGS sequence"/>
</dbReference>
<gene>
    <name evidence="1" type="ORF">FN846DRAFT_889777</name>
</gene>
<evidence type="ECO:0000313" key="2">
    <source>
        <dbReference type="Proteomes" id="UP000326924"/>
    </source>
</evidence>
<reference evidence="1 2" key="1">
    <citation type="submission" date="2019-09" db="EMBL/GenBank/DDBJ databases">
        <title>Draft genome of the ectomycorrhizal ascomycete Sphaerosporella brunnea.</title>
        <authorList>
            <consortium name="DOE Joint Genome Institute"/>
            <person name="Benucci G.M."/>
            <person name="Marozzi G."/>
            <person name="Antonielli L."/>
            <person name="Sanchez S."/>
            <person name="Marco P."/>
            <person name="Wang X."/>
            <person name="Falini L.B."/>
            <person name="Barry K."/>
            <person name="Haridas S."/>
            <person name="Lipzen A."/>
            <person name="Labutti K."/>
            <person name="Grigoriev I.V."/>
            <person name="Murat C."/>
            <person name="Martin F."/>
            <person name="Albertini E."/>
            <person name="Donnini D."/>
            <person name="Bonito G."/>
        </authorList>
    </citation>
    <scope>NUCLEOTIDE SEQUENCE [LARGE SCALE GENOMIC DNA]</scope>
    <source>
        <strain evidence="1 2">Sb_GMNB300</strain>
    </source>
</reference>
<evidence type="ECO:0000313" key="1">
    <source>
        <dbReference type="EMBL" id="KAA8907598.1"/>
    </source>
</evidence>